<organism evidence="4 5">
    <name type="scientific">Bombiscardovia apis</name>
    <dbReference type="NCBI Taxonomy" id="2932182"/>
    <lineage>
        <taxon>Bacteria</taxon>
        <taxon>Bacillati</taxon>
        <taxon>Actinomycetota</taxon>
        <taxon>Actinomycetes</taxon>
        <taxon>Bifidobacteriales</taxon>
        <taxon>Bifidobacteriaceae</taxon>
        <taxon>Bombiscardovia</taxon>
    </lineage>
</organism>
<accession>A0ABN6SFT3</accession>
<protein>
    <recommendedName>
        <fullName evidence="3">HTH tetR-type domain-containing protein</fullName>
    </recommendedName>
</protein>
<dbReference type="InterPro" id="IPR009057">
    <property type="entry name" value="Homeodomain-like_sf"/>
</dbReference>
<dbReference type="PANTHER" id="PTHR43479">
    <property type="entry name" value="ACREF/ENVCD OPERON REPRESSOR-RELATED"/>
    <property type="match status" value="1"/>
</dbReference>
<feature type="DNA-binding region" description="H-T-H motif" evidence="2">
    <location>
        <begin position="31"/>
        <end position="50"/>
    </location>
</feature>
<dbReference type="InterPro" id="IPR050624">
    <property type="entry name" value="HTH-type_Tx_Regulator"/>
</dbReference>
<sequence>MNKAEQRRKTGEALLNAAAHEFECRGYEETTLQDVANRLGLTRSTVLFHFKSKDKLRQNLIEWSNERISQFMEPCEDLNEFRNTLFRLADTYRHEAVIRAGLLLQEELVRKGETTPAKWETLLEQQFEIALSKQNRNGCAEIAPKASTVMFIAVMKSNVWLDDNQADQALSYLFTSIGIISRQE</sequence>
<keyword evidence="5" id="KW-1185">Reference proteome</keyword>
<reference evidence="4 5" key="1">
    <citation type="journal article" date="2023" name="Microbiol. Spectr.">
        <title>Symbiosis of Carpenter Bees with Uncharacterized Lactic Acid Bacteria Showing NAD Auxotrophy.</title>
        <authorList>
            <person name="Kawasaki S."/>
            <person name="Ozawa K."/>
            <person name="Mori T."/>
            <person name="Yamamoto A."/>
            <person name="Ito M."/>
            <person name="Ohkuma M."/>
            <person name="Sakamoto M."/>
            <person name="Matsutani M."/>
        </authorList>
    </citation>
    <scope>NUCLEOTIDE SEQUENCE [LARGE SCALE GENOMIC DNA]</scope>
    <source>
        <strain evidence="4 5">KimH</strain>
    </source>
</reference>
<dbReference type="PROSITE" id="PS50977">
    <property type="entry name" value="HTH_TETR_2"/>
    <property type="match status" value="1"/>
</dbReference>
<dbReference type="PANTHER" id="PTHR43479:SF11">
    <property type="entry name" value="ACREF_ENVCD OPERON REPRESSOR-RELATED"/>
    <property type="match status" value="1"/>
</dbReference>
<dbReference type="PRINTS" id="PR00455">
    <property type="entry name" value="HTHTETR"/>
</dbReference>
<dbReference type="RefSeq" id="WP_317643110.1">
    <property type="nucleotide sequence ID" value="NZ_AP026800.1"/>
</dbReference>
<feature type="domain" description="HTH tetR-type" evidence="3">
    <location>
        <begin position="8"/>
        <end position="68"/>
    </location>
</feature>
<evidence type="ECO:0000259" key="3">
    <source>
        <dbReference type="PROSITE" id="PS50977"/>
    </source>
</evidence>
<dbReference type="Pfam" id="PF00440">
    <property type="entry name" value="TetR_N"/>
    <property type="match status" value="1"/>
</dbReference>
<keyword evidence="1 2" id="KW-0238">DNA-binding</keyword>
<dbReference type="Proteomes" id="UP001321748">
    <property type="component" value="Chromosome"/>
</dbReference>
<dbReference type="SUPFAM" id="SSF46689">
    <property type="entry name" value="Homeodomain-like"/>
    <property type="match status" value="1"/>
</dbReference>
<gene>
    <name evidence="4" type="ORF">KIMH_02020</name>
</gene>
<evidence type="ECO:0000313" key="5">
    <source>
        <dbReference type="Proteomes" id="UP001321748"/>
    </source>
</evidence>
<name>A0ABN6SFT3_9BIFI</name>
<dbReference type="EMBL" id="AP026800">
    <property type="protein sequence ID" value="BDR54091.1"/>
    <property type="molecule type" value="Genomic_DNA"/>
</dbReference>
<evidence type="ECO:0000313" key="4">
    <source>
        <dbReference type="EMBL" id="BDR54091.1"/>
    </source>
</evidence>
<proteinExistence type="predicted"/>
<dbReference type="InterPro" id="IPR001647">
    <property type="entry name" value="HTH_TetR"/>
</dbReference>
<evidence type="ECO:0000256" key="2">
    <source>
        <dbReference type="PROSITE-ProRule" id="PRU00335"/>
    </source>
</evidence>
<dbReference type="Gene3D" id="1.10.357.10">
    <property type="entry name" value="Tetracycline Repressor, domain 2"/>
    <property type="match status" value="1"/>
</dbReference>
<evidence type="ECO:0000256" key="1">
    <source>
        <dbReference type="ARBA" id="ARBA00023125"/>
    </source>
</evidence>